<dbReference type="Gene3D" id="1.10.840.10">
    <property type="entry name" value="Ras guanine-nucleotide exchange factors catalytic domain"/>
    <property type="match status" value="1"/>
</dbReference>
<name>W2SU13_NECAM</name>
<evidence type="ECO:0000259" key="3">
    <source>
        <dbReference type="PROSITE" id="PS50009"/>
    </source>
</evidence>
<dbReference type="InterPro" id="IPR019804">
    <property type="entry name" value="Ras_G-nucl-exch_fac_CS"/>
</dbReference>
<dbReference type="KEGG" id="nai:NECAME_18562"/>
<dbReference type="Pfam" id="PF00617">
    <property type="entry name" value="RasGEF"/>
    <property type="match status" value="1"/>
</dbReference>
<dbReference type="InterPro" id="IPR008937">
    <property type="entry name" value="Ras-like_GEF"/>
</dbReference>
<dbReference type="PANTHER" id="PTHR23113:SF327">
    <property type="entry name" value="EXCHANGE PROTEIN DIRECTLY ACTIVATED BY CAMP, ISOFORM E"/>
    <property type="match status" value="1"/>
</dbReference>
<dbReference type="AlphaFoldDB" id="W2SU13"/>
<reference evidence="5" key="1">
    <citation type="journal article" date="2014" name="Nat. Genet.">
        <title>Genome of the human hookworm Necator americanus.</title>
        <authorList>
            <person name="Tang Y.T."/>
            <person name="Gao X."/>
            <person name="Rosa B.A."/>
            <person name="Abubucker S."/>
            <person name="Hallsworth-Pepin K."/>
            <person name="Martin J."/>
            <person name="Tyagi R."/>
            <person name="Heizer E."/>
            <person name="Zhang X."/>
            <person name="Bhonagiri-Palsikar V."/>
            <person name="Minx P."/>
            <person name="Warren W.C."/>
            <person name="Wang Q."/>
            <person name="Zhan B."/>
            <person name="Hotez P.J."/>
            <person name="Sternberg P.W."/>
            <person name="Dougall A."/>
            <person name="Gaze S.T."/>
            <person name="Mulvenna J."/>
            <person name="Sotillo J."/>
            <person name="Ranganathan S."/>
            <person name="Rabelo E.M."/>
            <person name="Wilson R.K."/>
            <person name="Felgner P.L."/>
            <person name="Bethony J."/>
            <person name="Hawdon J.M."/>
            <person name="Gasser R.B."/>
            <person name="Loukas A."/>
            <person name="Mitreva M."/>
        </authorList>
    </citation>
    <scope>NUCLEOTIDE SEQUENCE [LARGE SCALE GENOMIC DNA]</scope>
</reference>
<dbReference type="OrthoDB" id="21144at2759"/>
<sequence length="96" mass="11741">MSPPLIPFVPLLLKDLTFIHEGNKTYYNGLVNFEKMHMIANILRSFRQCKSRYSVTQMEQKKIYETQNFIRNFRVVDNQRRLMELSYQIEPRRRRN</sequence>
<keyword evidence="5" id="KW-1185">Reference proteome</keyword>
<feature type="domain" description="Ras-GEF" evidence="3">
    <location>
        <begin position="1"/>
        <end position="92"/>
    </location>
</feature>
<dbReference type="GO" id="GO:0007265">
    <property type="term" value="P:Ras protein signal transduction"/>
    <property type="evidence" value="ECO:0007669"/>
    <property type="project" value="TreeGrafter"/>
</dbReference>
<dbReference type="InterPro" id="IPR036964">
    <property type="entry name" value="RASGEF_cat_dom_sf"/>
</dbReference>
<organism evidence="4 5">
    <name type="scientific">Necator americanus</name>
    <name type="common">Human hookworm</name>
    <dbReference type="NCBI Taxonomy" id="51031"/>
    <lineage>
        <taxon>Eukaryota</taxon>
        <taxon>Metazoa</taxon>
        <taxon>Ecdysozoa</taxon>
        <taxon>Nematoda</taxon>
        <taxon>Chromadorea</taxon>
        <taxon>Rhabditida</taxon>
        <taxon>Rhabditina</taxon>
        <taxon>Rhabditomorpha</taxon>
        <taxon>Strongyloidea</taxon>
        <taxon>Ancylostomatidae</taxon>
        <taxon>Bunostominae</taxon>
        <taxon>Necator</taxon>
    </lineage>
</organism>
<evidence type="ECO:0000256" key="2">
    <source>
        <dbReference type="PROSITE-ProRule" id="PRU00168"/>
    </source>
</evidence>
<protein>
    <recommendedName>
        <fullName evidence="3">Ras-GEF domain-containing protein</fullName>
    </recommendedName>
</protein>
<gene>
    <name evidence="4" type="ORF">NECAME_18562</name>
</gene>
<dbReference type="PROSITE" id="PS50009">
    <property type="entry name" value="RASGEF_CAT"/>
    <property type="match status" value="1"/>
</dbReference>
<dbReference type="PROSITE" id="PS00720">
    <property type="entry name" value="RASGEF"/>
    <property type="match status" value="1"/>
</dbReference>
<dbReference type="InterPro" id="IPR023578">
    <property type="entry name" value="Ras_GEF_dom_sf"/>
</dbReference>
<evidence type="ECO:0000313" key="4">
    <source>
        <dbReference type="EMBL" id="ETN73003.1"/>
    </source>
</evidence>
<dbReference type="GO" id="GO:0005886">
    <property type="term" value="C:plasma membrane"/>
    <property type="evidence" value="ECO:0007669"/>
    <property type="project" value="TreeGrafter"/>
</dbReference>
<accession>W2SU13</accession>
<dbReference type="SUPFAM" id="SSF48366">
    <property type="entry name" value="Ras GEF"/>
    <property type="match status" value="1"/>
</dbReference>
<dbReference type="GO" id="GO:0005085">
    <property type="term" value="F:guanyl-nucleotide exchange factor activity"/>
    <property type="evidence" value="ECO:0007669"/>
    <property type="project" value="UniProtKB-KW"/>
</dbReference>
<dbReference type="STRING" id="51031.W2SU13"/>
<dbReference type="PANTHER" id="PTHR23113">
    <property type="entry name" value="GUANINE NUCLEOTIDE EXCHANGE FACTOR"/>
    <property type="match status" value="1"/>
</dbReference>
<dbReference type="InterPro" id="IPR001895">
    <property type="entry name" value="RASGEF_cat_dom"/>
</dbReference>
<keyword evidence="1 2" id="KW-0344">Guanine-nucleotide releasing factor</keyword>
<dbReference type="EMBL" id="KI662149">
    <property type="protein sequence ID" value="ETN73003.1"/>
    <property type="molecule type" value="Genomic_DNA"/>
</dbReference>
<evidence type="ECO:0000256" key="1">
    <source>
        <dbReference type="ARBA" id="ARBA00022658"/>
    </source>
</evidence>
<evidence type="ECO:0000313" key="5">
    <source>
        <dbReference type="Proteomes" id="UP000053676"/>
    </source>
</evidence>
<proteinExistence type="predicted"/>
<dbReference type="Proteomes" id="UP000053676">
    <property type="component" value="Unassembled WGS sequence"/>
</dbReference>